<proteinExistence type="predicted"/>
<comment type="caution">
    <text evidence="1">The sequence shown here is derived from an EMBL/GenBank/DDBJ whole genome shotgun (WGS) entry which is preliminary data.</text>
</comment>
<organism evidence="1 2">
    <name type="scientific">Coniosporium uncinatum</name>
    <dbReference type="NCBI Taxonomy" id="93489"/>
    <lineage>
        <taxon>Eukaryota</taxon>
        <taxon>Fungi</taxon>
        <taxon>Dikarya</taxon>
        <taxon>Ascomycota</taxon>
        <taxon>Pezizomycotina</taxon>
        <taxon>Dothideomycetes</taxon>
        <taxon>Dothideomycetes incertae sedis</taxon>
        <taxon>Coniosporium</taxon>
    </lineage>
</organism>
<reference evidence="1" key="1">
    <citation type="submission" date="2024-09" db="EMBL/GenBank/DDBJ databases">
        <title>Black Yeasts Isolated from many extreme environments.</title>
        <authorList>
            <person name="Coleine C."/>
            <person name="Stajich J.E."/>
            <person name="Selbmann L."/>
        </authorList>
    </citation>
    <scope>NUCLEOTIDE SEQUENCE</scope>
    <source>
        <strain evidence="1">CCFEE 5737</strain>
    </source>
</reference>
<name>A0ACC3DT57_9PEZI</name>
<dbReference type="Proteomes" id="UP001186974">
    <property type="component" value="Unassembled WGS sequence"/>
</dbReference>
<evidence type="ECO:0000313" key="1">
    <source>
        <dbReference type="EMBL" id="KAK3079738.1"/>
    </source>
</evidence>
<evidence type="ECO:0000313" key="2">
    <source>
        <dbReference type="Proteomes" id="UP001186974"/>
    </source>
</evidence>
<sequence>MSVQDLTTTTTTPTTTQAPHKPRCLPLTPSTVTQPSVNAANCSAAKRTPSTSPSRRATALLTRVASNPSTPRNETPTPMLMSMSSAESSPADTLACGGAGGAEVRPKVQRYWTVQECQ</sequence>
<accession>A0ACC3DT57</accession>
<keyword evidence="2" id="KW-1185">Reference proteome</keyword>
<dbReference type="EMBL" id="JAWDJW010000950">
    <property type="protein sequence ID" value="KAK3079738.1"/>
    <property type="molecule type" value="Genomic_DNA"/>
</dbReference>
<gene>
    <name evidence="1" type="ORF">LTS18_004025</name>
</gene>
<protein>
    <submittedName>
        <fullName evidence="1">Uncharacterized protein</fullName>
    </submittedName>
</protein>
<feature type="non-terminal residue" evidence="1">
    <location>
        <position position="118"/>
    </location>
</feature>